<protein>
    <recommendedName>
        <fullName evidence="1">Peptidase A1 domain-containing protein</fullName>
    </recommendedName>
</protein>
<accession>A0A8H6XRZ2</accession>
<dbReference type="OrthoDB" id="3047876at2759"/>
<reference evidence="2" key="1">
    <citation type="submission" date="2020-05" db="EMBL/GenBank/DDBJ databases">
        <title>Mycena genomes resolve the evolution of fungal bioluminescence.</title>
        <authorList>
            <person name="Tsai I.J."/>
        </authorList>
    </citation>
    <scope>NUCLEOTIDE SEQUENCE</scope>
    <source>
        <strain evidence="2">CCC161011</strain>
    </source>
</reference>
<evidence type="ECO:0000313" key="2">
    <source>
        <dbReference type="EMBL" id="KAF7345659.1"/>
    </source>
</evidence>
<dbReference type="SUPFAM" id="SSF50630">
    <property type="entry name" value="Acid proteases"/>
    <property type="match status" value="1"/>
</dbReference>
<evidence type="ECO:0000313" key="3">
    <source>
        <dbReference type="Proteomes" id="UP000620124"/>
    </source>
</evidence>
<dbReference type="EMBL" id="JACAZI010000013">
    <property type="protein sequence ID" value="KAF7345659.1"/>
    <property type="molecule type" value="Genomic_DNA"/>
</dbReference>
<organism evidence="2 3">
    <name type="scientific">Mycena venus</name>
    <dbReference type="NCBI Taxonomy" id="2733690"/>
    <lineage>
        <taxon>Eukaryota</taxon>
        <taxon>Fungi</taxon>
        <taxon>Dikarya</taxon>
        <taxon>Basidiomycota</taxon>
        <taxon>Agaricomycotina</taxon>
        <taxon>Agaricomycetes</taxon>
        <taxon>Agaricomycetidae</taxon>
        <taxon>Agaricales</taxon>
        <taxon>Marasmiineae</taxon>
        <taxon>Mycenaceae</taxon>
        <taxon>Mycena</taxon>
    </lineage>
</organism>
<evidence type="ECO:0000259" key="1">
    <source>
        <dbReference type="Pfam" id="PF00026"/>
    </source>
</evidence>
<gene>
    <name evidence="2" type="ORF">MVEN_01585500</name>
</gene>
<keyword evidence="3" id="KW-1185">Reference proteome</keyword>
<dbReference type="Proteomes" id="UP000620124">
    <property type="component" value="Unassembled WGS sequence"/>
</dbReference>
<dbReference type="Gene3D" id="2.40.70.10">
    <property type="entry name" value="Acid Proteases"/>
    <property type="match status" value="1"/>
</dbReference>
<dbReference type="AlphaFoldDB" id="A0A8H6XRZ2"/>
<proteinExistence type="predicted"/>
<name>A0A8H6XRZ2_9AGAR</name>
<dbReference type="InterPro" id="IPR033121">
    <property type="entry name" value="PEPTIDASE_A1"/>
</dbReference>
<comment type="caution">
    <text evidence="2">The sequence shown here is derived from an EMBL/GenBank/DDBJ whole genome shotgun (WGS) entry which is preliminary data.</text>
</comment>
<sequence>MSPTLPSTDETLGWPKVQYLQFRLGTFALIRPFFLLHLQIQAAPTCGLYRPKIFSFNNTGVPISDGYVGGDANGTLGVATVELGGYSFGSQAFNNATVVSVSGFTDIGVDGLIGLSFDGKGVSPIMNTLSAINQDPNLGKPFLFNIFDQTPAKNNFIGVSLPRTDDPQSSATGSFSINKVDPAYAAAANAPSLPLFPGNNSIWSIILDSMSVDNVTISLPPVHCFWNPGWESGRNVGHRHTDRPVPPTAARRHLLQNPWRSQCDDTTRGNEVDHPMQHDVQPRFALWRSVFPNPSTRYLECSPRLKQQSGMRHPMGR</sequence>
<dbReference type="InterPro" id="IPR021109">
    <property type="entry name" value="Peptidase_aspartic_dom_sf"/>
</dbReference>
<feature type="domain" description="Peptidase A1" evidence="1">
    <location>
        <begin position="55"/>
        <end position="217"/>
    </location>
</feature>
<dbReference type="Pfam" id="PF00026">
    <property type="entry name" value="Asp"/>
    <property type="match status" value="1"/>
</dbReference>